<reference evidence="9 10" key="1">
    <citation type="journal article" date="2016" name="Int. J. Syst. Evol. Microbiol.">
        <title>Panacibacter ginsenosidivorans gen. nov., sp. nov., with ginsenoside converting activity isolated from soil of a ginseng field.</title>
        <authorList>
            <person name="Siddiqi M.Z."/>
            <person name="Muhammad Shafi S."/>
            <person name="Choi K.D."/>
            <person name="Im W.T."/>
        </authorList>
    </citation>
    <scope>NUCLEOTIDE SEQUENCE [LARGE SCALE GENOMIC DNA]</scope>
    <source>
        <strain evidence="9 10">Gsoil1550</strain>
    </source>
</reference>
<dbReference type="CDD" id="cd00075">
    <property type="entry name" value="HATPase"/>
    <property type="match status" value="1"/>
</dbReference>
<evidence type="ECO:0000256" key="1">
    <source>
        <dbReference type="ARBA" id="ARBA00000085"/>
    </source>
</evidence>
<keyword evidence="7" id="KW-1133">Transmembrane helix</keyword>
<sequence length="398" mass="45780">MDQVSDFLKRLFDSNNWPARWHCGIWTPFHGWLYIISSSLIAMAYFSIPVILFYLIKKSKNHLPFQKIFWLFILFILSCGVTHVFDALMFWFPVYRMSALVLFVTAITSWMAVYGLYKIIPSALALKSPAVLEKIIQERTLELQVSNNHLQQLNSELTLAKLESEKLMKQKEEFLGIASHELKTPLTILKAYTQLLSEKTDGEKITQTDIQNKMRVQIDRLALLIYDLLDVTKIKEGMLVYYKKRVNLKHIITDVVQDIRHTSLSNNIILENIVDIEIIADRERIAQVFLNLLSNAMKYSPAGSPIIITVQKEEHTIICAVKDQGFGIPQDQQDKIFEKFYRATGGHRDTYPGMGLGLHIAENIITNHEGTIWVESEEGKGSTFYFQLPIASEDSYLN</sequence>
<dbReference type="Proteomes" id="UP000321533">
    <property type="component" value="Chromosome"/>
</dbReference>
<evidence type="ECO:0000313" key="9">
    <source>
        <dbReference type="EMBL" id="QEC66600.1"/>
    </source>
</evidence>
<proteinExistence type="predicted"/>
<evidence type="ECO:0000256" key="4">
    <source>
        <dbReference type="ARBA" id="ARBA00022679"/>
    </source>
</evidence>
<accession>A0A5B8V5E0</accession>
<comment type="catalytic activity">
    <reaction evidence="1">
        <text>ATP + protein L-histidine = ADP + protein N-phospho-L-histidine.</text>
        <dbReference type="EC" id="2.7.13.3"/>
    </reaction>
</comment>
<evidence type="ECO:0000256" key="3">
    <source>
        <dbReference type="ARBA" id="ARBA00022553"/>
    </source>
</evidence>
<dbReference type="KEGG" id="pgin:FRZ67_04540"/>
<feature type="transmembrane region" description="Helical" evidence="7">
    <location>
        <begin position="31"/>
        <end position="56"/>
    </location>
</feature>
<dbReference type="EC" id="2.7.13.3" evidence="2"/>
<dbReference type="Gene3D" id="3.30.565.10">
    <property type="entry name" value="Histidine kinase-like ATPase, C-terminal domain"/>
    <property type="match status" value="1"/>
</dbReference>
<dbReference type="InterPro" id="IPR058544">
    <property type="entry name" value="ETR1_N"/>
</dbReference>
<dbReference type="PANTHER" id="PTHR43711:SF1">
    <property type="entry name" value="HISTIDINE KINASE 1"/>
    <property type="match status" value="1"/>
</dbReference>
<keyword evidence="10" id="KW-1185">Reference proteome</keyword>
<dbReference type="InterPro" id="IPR036890">
    <property type="entry name" value="HATPase_C_sf"/>
</dbReference>
<dbReference type="PROSITE" id="PS50109">
    <property type="entry name" value="HIS_KIN"/>
    <property type="match status" value="1"/>
</dbReference>
<evidence type="ECO:0000256" key="6">
    <source>
        <dbReference type="ARBA" id="ARBA00023012"/>
    </source>
</evidence>
<dbReference type="Pfam" id="PF25487">
    <property type="entry name" value="ETR1_N"/>
    <property type="match status" value="1"/>
</dbReference>
<dbReference type="EMBL" id="CP042435">
    <property type="protein sequence ID" value="QEC66600.1"/>
    <property type="molecule type" value="Genomic_DNA"/>
</dbReference>
<dbReference type="GO" id="GO:0000155">
    <property type="term" value="F:phosphorelay sensor kinase activity"/>
    <property type="evidence" value="ECO:0007669"/>
    <property type="project" value="InterPro"/>
</dbReference>
<dbReference type="SUPFAM" id="SSF55874">
    <property type="entry name" value="ATPase domain of HSP90 chaperone/DNA topoisomerase II/histidine kinase"/>
    <property type="match status" value="1"/>
</dbReference>
<evidence type="ECO:0000256" key="5">
    <source>
        <dbReference type="ARBA" id="ARBA00022777"/>
    </source>
</evidence>
<evidence type="ECO:0000313" key="10">
    <source>
        <dbReference type="Proteomes" id="UP000321533"/>
    </source>
</evidence>
<dbReference type="CDD" id="cd00082">
    <property type="entry name" value="HisKA"/>
    <property type="match status" value="1"/>
</dbReference>
<dbReference type="SMART" id="SM00388">
    <property type="entry name" value="HisKA"/>
    <property type="match status" value="1"/>
</dbReference>
<dbReference type="InterPro" id="IPR036097">
    <property type="entry name" value="HisK_dim/P_sf"/>
</dbReference>
<evidence type="ECO:0000256" key="2">
    <source>
        <dbReference type="ARBA" id="ARBA00012438"/>
    </source>
</evidence>
<keyword evidence="3" id="KW-0597">Phosphoprotein</keyword>
<dbReference type="SMART" id="SM00387">
    <property type="entry name" value="HATPase_c"/>
    <property type="match status" value="1"/>
</dbReference>
<dbReference type="Pfam" id="PF00512">
    <property type="entry name" value="HisKA"/>
    <property type="match status" value="1"/>
</dbReference>
<organism evidence="9 10">
    <name type="scientific">Panacibacter ginsenosidivorans</name>
    <dbReference type="NCBI Taxonomy" id="1813871"/>
    <lineage>
        <taxon>Bacteria</taxon>
        <taxon>Pseudomonadati</taxon>
        <taxon>Bacteroidota</taxon>
        <taxon>Chitinophagia</taxon>
        <taxon>Chitinophagales</taxon>
        <taxon>Chitinophagaceae</taxon>
        <taxon>Panacibacter</taxon>
    </lineage>
</organism>
<feature type="transmembrane region" description="Helical" evidence="7">
    <location>
        <begin position="68"/>
        <end position="92"/>
    </location>
</feature>
<dbReference type="AlphaFoldDB" id="A0A5B8V5E0"/>
<dbReference type="InterPro" id="IPR004358">
    <property type="entry name" value="Sig_transdc_His_kin-like_C"/>
</dbReference>
<keyword evidence="7" id="KW-0472">Membrane</keyword>
<gene>
    <name evidence="9" type="ORF">FRZ67_04540</name>
</gene>
<keyword evidence="4" id="KW-0808">Transferase</keyword>
<dbReference type="SUPFAM" id="SSF47384">
    <property type="entry name" value="Homodimeric domain of signal transducing histidine kinase"/>
    <property type="match status" value="1"/>
</dbReference>
<name>A0A5B8V5E0_9BACT</name>
<dbReference type="Pfam" id="PF02518">
    <property type="entry name" value="HATPase_c"/>
    <property type="match status" value="1"/>
</dbReference>
<evidence type="ECO:0000259" key="8">
    <source>
        <dbReference type="PROSITE" id="PS50109"/>
    </source>
</evidence>
<keyword evidence="6" id="KW-0902">Two-component regulatory system</keyword>
<keyword evidence="7" id="KW-0812">Transmembrane</keyword>
<dbReference type="Gene3D" id="1.10.287.130">
    <property type="match status" value="1"/>
</dbReference>
<protein>
    <recommendedName>
        <fullName evidence="2">histidine kinase</fullName>
        <ecNumber evidence="2">2.7.13.3</ecNumber>
    </recommendedName>
</protein>
<keyword evidence="5 9" id="KW-0418">Kinase</keyword>
<dbReference type="InterPro" id="IPR050736">
    <property type="entry name" value="Sensor_HK_Regulatory"/>
</dbReference>
<evidence type="ECO:0000256" key="7">
    <source>
        <dbReference type="SAM" id="Phobius"/>
    </source>
</evidence>
<dbReference type="PANTHER" id="PTHR43711">
    <property type="entry name" value="TWO-COMPONENT HISTIDINE KINASE"/>
    <property type="match status" value="1"/>
</dbReference>
<dbReference type="PRINTS" id="PR00344">
    <property type="entry name" value="BCTRLSENSOR"/>
</dbReference>
<feature type="domain" description="Histidine kinase" evidence="8">
    <location>
        <begin position="177"/>
        <end position="392"/>
    </location>
</feature>
<dbReference type="FunFam" id="3.30.565.10:FF:000006">
    <property type="entry name" value="Sensor histidine kinase WalK"/>
    <property type="match status" value="1"/>
</dbReference>
<dbReference type="InterPro" id="IPR003594">
    <property type="entry name" value="HATPase_dom"/>
</dbReference>
<feature type="transmembrane region" description="Helical" evidence="7">
    <location>
        <begin position="98"/>
        <end position="117"/>
    </location>
</feature>
<dbReference type="InterPro" id="IPR005467">
    <property type="entry name" value="His_kinase_dom"/>
</dbReference>
<dbReference type="InterPro" id="IPR003661">
    <property type="entry name" value="HisK_dim/P_dom"/>
</dbReference>